<proteinExistence type="predicted"/>
<keyword evidence="2" id="KW-1185">Reference proteome</keyword>
<evidence type="ECO:0000313" key="1">
    <source>
        <dbReference type="EMBL" id="MBB6428804.1"/>
    </source>
</evidence>
<gene>
    <name evidence="1" type="ORF">HNQ40_000610</name>
</gene>
<organism evidence="1 2">
    <name type="scientific">Algisphaera agarilytica</name>
    <dbReference type="NCBI Taxonomy" id="1385975"/>
    <lineage>
        <taxon>Bacteria</taxon>
        <taxon>Pseudomonadati</taxon>
        <taxon>Planctomycetota</taxon>
        <taxon>Phycisphaerae</taxon>
        <taxon>Phycisphaerales</taxon>
        <taxon>Phycisphaeraceae</taxon>
        <taxon>Algisphaera</taxon>
    </lineage>
</organism>
<dbReference type="GO" id="GO:0043165">
    <property type="term" value="P:Gram-negative-bacterium-type cell outer membrane assembly"/>
    <property type="evidence" value="ECO:0007669"/>
    <property type="project" value="InterPro"/>
</dbReference>
<dbReference type="EMBL" id="JACHGY010000001">
    <property type="protein sequence ID" value="MBB6428804.1"/>
    <property type="molecule type" value="Genomic_DNA"/>
</dbReference>
<dbReference type="GO" id="GO:0019867">
    <property type="term" value="C:outer membrane"/>
    <property type="evidence" value="ECO:0007669"/>
    <property type="project" value="InterPro"/>
</dbReference>
<reference evidence="1 2" key="1">
    <citation type="submission" date="2020-08" db="EMBL/GenBank/DDBJ databases">
        <title>Genomic Encyclopedia of Type Strains, Phase IV (KMG-IV): sequencing the most valuable type-strain genomes for metagenomic binning, comparative biology and taxonomic classification.</title>
        <authorList>
            <person name="Goeker M."/>
        </authorList>
    </citation>
    <scope>NUCLEOTIDE SEQUENCE [LARGE SCALE GENOMIC DNA]</scope>
    <source>
        <strain evidence="1 2">DSM 103725</strain>
    </source>
</reference>
<comment type="caution">
    <text evidence="1">The sequence shown here is derived from an EMBL/GenBank/DDBJ whole genome shotgun (WGS) entry which is preliminary data.</text>
</comment>
<dbReference type="Proteomes" id="UP000541810">
    <property type="component" value="Unassembled WGS sequence"/>
</dbReference>
<dbReference type="RefSeq" id="WP_184676270.1">
    <property type="nucleotide sequence ID" value="NZ_JACHGY010000001.1"/>
</dbReference>
<dbReference type="InterPro" id="IPR007485">
    <property type="entry name" value="LPS_assembly_LptE"/>
</dbReference>
<evidence type="ECO:0000313" key="2">
    <source>
        <dbReference type="Proteomes" id="UP000541810"/>
    </source>
</evidence>
<evidence type="ECO:0008006" key="3">
    <source>
        <dbReference type="Google" id="ProtNLM"/>
    </source>
</evidence>
<name>A0A7X0LJI6_9BACT</name>
<accession>A0A7X0LJI6</accession>
<sequence length="159" mass="17659">MIALFVLSGVGCGYSTAELFPEEYQSVAVPIFDNRTFYRGIEYDLTEALVKEIEQRTPYKTMDANVADTLLSGTVSSVVVQQLSRTREGGLPQEVQVTVTIDYDWTDQRSGAKITSRRNFSGVGRYVPTQPVGESFEIGQHAAVQRLARDVVSSLRGDW</sequence>
<dbReference type="AlphaFoldDB" id="A0A7X0LJI6"/>
<dbReference type="Pfam" id="PF04390">
    <property type="entry name" value="LptE"/>
    <property type="match status" value="1"/>
</dbReference>
<protein>
    <recommendedName>
        <fullName evidence="3">Lipopolysaccharide-assembly</fullName>
    </recommendedName>
</protein>